<evidence type="ECO:0000313" key="2">
    <source>
        <dbReference type="Proteomes" id="UP001560019"/>
    </source>
</evidence>
<dbReference type="InterPro" id="IPR014845">
    <property type="entry name" value="GYD/TTHA1554"/>
</dbReference>
<protein>
    <recommendedName>
        <fullName evidence="3">GYD domain-containing protein</fullName>
    </recommendedName>
</protein>
<keyword evidence="2" id="KW-1185">Reference proteome</keyword>
<comment type="caution">
    <text evidence="1">The sequence shown here is derived from an EMBL/GenBank/DDBJ whole genome shotgun (WGS) entry which is preliminary data.</text>
</comment>
<dbReference type="Pfam" id="PF08734">
    <property type="entry name" value="GYD"/>
    <property type="match status" value="1"/>
</dbReference>
<name>A0ABV3XUF2_9RHOB</name>
<dbReference type="RefSeq" id="WP_125404118.1">
    <property type="nucleotide sequence ID" value="NZ_JBEHHI010000002.1"/>
</dbReference>
<reference evidence="1 2" key="1">
    <citation type="submission" date="2024-06" db="EMBL/GenBank/DDBJ databases">
        <title>Genome of Rhodovulum iodosum, a marine photoferrotroph.</title>
        <authorList>
            <person name="Bianchini G."/>
            <person name="Nikeleit V."/>
            <person name="Kappler A."/>
            <person name="Bryce C."/>
            <person name="Sanchez-Baracaldo P."/>
        </authorList>
    </citation>
    <scope>NUCLEOTIDE SEQUENCE [LARGE SCALE GENOMIC DNA]</scope>
    <source>
        <strain evidence="1 2">UT/N1</strain>
    </source>
</reference>
<dbReference type="Proteomes" id="UP001560019">
    <property type="component" value="Unassembled WGS sequence"/>
</dbReference>
<evidence type="ECO:0008006" key="3">
    <source>
        <dbReference type="Google" id="ProtNLM"/>
    </source>
</evidence>
<proteinExistence type="predicted"/>
<accession>A0ABV3XUF2</accession>
<sequence length="110" mass="11639">MATHMTQFSYSGDAIKALVDKPQNRREAVSKVIEAAGGKMEEMYFTFGEFDGVALVSFPSNVDGAAALLTIGASGTLSRMQTTVLLSVEDSVKAMEKAKSLRDSFVPAGG</sequence>
<evidence type="ECO:0000313" key="1">
    <source>
        <dbReference type="EMBL" id="MEX5728969.1"/>
    </source>
</evidence>
<dbReference type="EMBL" id="JBEHHI010000002">
    <property type="protein sequence ID" value="MEX5728969.1"/>
    <property type="molecule type" value="Genomic_DNA"/>
</dbReference>
<organism evidence="1 2">
    <name type="scientific">Rhodovulum iodosum</name>
    <dbReference type="NCBI Taxonomy" id="68291"/>
    <lineage>
        <taxon>Bacteria</taxon>
        <taxon>Pseudomonadati</taxon>
        <taxon>Pseudomonadota</taxon>
        <taxon>Alphaproteobacteria</taxon>
        <taxon>Rhodobacterales</taxon>
        <taxon>Paracoccaceae</taxon>
        <taxon>Rhodovulum</taxon>
    </lineage>
</organism>
<gene>
    <name evidence="1" type="ORF">Ga0609869_002322</name>
</gene>